<dbReference type="EMBL" id="CP016808">
    <property type="protein sequence ID" value="ANY70435.1"/>
    <property type="molecule type" value="Genomic_DNA"/>
</dbReference>
<accession>A0A1B2DRV3</accession>
<reference evidence="1" key="1">
    <citation type="submission" date="2016-08" db="EMBL/GenBank/DDBJ databases">
        <title>Complete Genome Seqeunce of Paenibacillus sp. BIHB 4019 from tea rhizoplane.</title>
        <authorList>
            <person name="Thakur R."/>
            <person name="Swarnkar M.K."/>
            <person name="Gulati A."/>
        </authorList>
    </citation>
    <scope>NUCLEOTIDE SEQUENCE [LARGE SCALE GENOMIC DNA]</scope>
    <source>
        <strain evidence="1">BIHB4019</strain>
    </source>
</reference>
<dbReference type="RefSeq" id="WP_099521346.1">
    <property type="nucleotide sequence ID" value="NZ_CP016808.1"/>
</dbReference>
<name>A0A1B2DRV3_9BACL</name>
<sequence length="62" mass="6944">MIYILKGDVVRTACGSVGEVTEIWGHARTLFKLQPDTGKPLIFFESAVVEAKRKPAIKKWGR</sequence>
<evidence type="ECO:0000313" key="1">
    <source>
        <dbReference type="EMBL" id="ANY70435.1"/>
    </source>
</evidence>
<organism evidence="1">
    <name type="scientific">Paenibacillus sp. BIHB 4019</name>
    <dbReference type="NCBI Taxonomy" id="1870819"/>
    <lineage>
        <taxon>Bacteria</taxon>
        <taxon>Bacillati</taxon>
        <taxon>Bacillota</taxon>
        <taxon>Bacilli</taxon>
        <taxon>Bacillales</taxon>
        <taxon>Paenibacillaceae</taxon>
        <taxon>Paenibacillus</taxon>
    </lineage>
</organism>
<evidence type="ECO:0008006" key="2">
    <source>
        <dbReference type="Google" id="ProtNLM"/>
    </source>
</evidence>
<protein>
    <recommendedName>
        <fullName evidence="2">DUF2187 domain-containing protein</fullName>
    </recommendedName>
</protein>
<dbReference type="AlphaFoldDB" id="A0A1B2DRV3"/>
<proteinExistence type="predicted"/>
<gene>
    <name evidence="1" type="ORF">BBD42_31010</name>
</gene>